<reference evidence="4" key="1">
    <citation type="submission" date="2019-09" db="EMBL/GenBank/DDBJ databases">
        <title>Draft genome sequences of 48 bacterial type strains from the CCUG.</title>
        <authorList>
            <person name="Tunovic T."/>
            <person name="Pineiro-Iglesias B."/>
            <person name="Unosson C."/>
            <person name="Inganas E."/>
            <person name="Ohlen M."/>
            <person name="Cardew S."/>
            <person name="Jensie-Markopoulos S."/>
            <person name="Salva-Serra F."/>
            <person name="Jaen-Luchoro D."/>
            <person name="Karlsson R."/>
            <person name="Svensson-Stadler L."/>
            <person name="Chun J."/>
            <person name="Moore E."/>
        </authorList>
    </citation>
    <scope>NUCLEOTIDE SEQUENCE</scope>
    <source>
        <strain evidence="4">CCUG 15333</strain>
    </source>
</reference>
<evidence type="ECO:0000256" key="2">
    <source>
        <dbReference type="SAM" id="Phobius"/>
    </source>
</evidence>
<dbReference type="InterPro" id="IPR036680">
    <property type="entry name" value="SPOR-like_sf"/>
</dbReference>
<comment type="caution">
    <text evidence="4">The sequence shown here is derived from an EMBL/GenBank/DDBJ whole genome shotgun (WGS) entry which is preliminary data.</text>
</comment>
<feature type="compositionally biased region" description="Pro residues" evidence="1">
    <location>
        <begin position="324"/>
        <end position="345"/>
    </location>
</feature>
<dbReference type="AlphaFoldDB" id="A0A6A1R6J0"/>
<protein>
    <submittedName>
        <fullName evidence="4">DUF2628 domain-containing protein</fullName>
    </submittedName>
</protein>
<keyword evidence="2" id="KW-0812">Transmembrane</keyword>
<dbReference type="Pfam" id="PF05036">
    <property type="entry name" value="SPOR"/>
    <property type="match status" value="1"/>
</dbReference>
<keyword evidence="2" id="KW-1133">Transmembrane helix</keyword>
<dbReference type="InterPro" id="IPR007730">
    <property type="entry name" value="SPOR-like_dom"/>
</dbReference>
<evidence type="ECO:0000259" key="3">
    <source>
        <dbReference type="PROSITE" id="PS51724"/>
    </source>
</evidence>
<dbReference type="PROSITE" id="PS51724">
    <property type="entry name" value="SPOR"/>
    <property type="match status" value="1"/>
</dbReference>
<dbReference type="Pfam" id="PF10947">
    <property type="entry name" value="DUF2628"/>
    <property type="match status" value="1"/>
</dbReference>
<proteinExistence type="predicted"/>
<gene>
    <name evidence="4" type="ORF">F7P80_00685</name>
</gene>
<organism evidence="4">
    <name type="scientific">Comamonas kerstersii</name>
    <dbReference type="NCBI Taxonomy" id="225992"/>
    <lineage>
        <taxon>Bacteria</taxon>
        <taxon>Pseudomonadati</taxon>
        <taxon>Pseudomonadota</taxon>
        <taxon>Betaproteobacteria</taxon>
        <taxon>Burkholderiales</taxon>
        <taxon>Comamonadaceae</taxon>
        <taxon>Comamonas</taxon>
    </lineage>
</organism>
<feature type="transmembrane region" description="Helical" evidence="2">
    <location>
        <begin position="197"/>
        <end position="224"/>
    </location>
</feature>
<dbReference type="GO" id="GO:0042834">
    <property type="term" value="F:peptidoglycan binding"/>
    <property type="evidence" value="ECO:0007669"/>
    <property type="project" value="InterPro"/>
</dbReference>
<dbReference type="Gene3D" id="3.30.70.1070">
    <property type="entry name" value="Sporulation related repeat"/>
    <property type="match status" value="1"/>
</dbReference>
<sequence length="526" mass="56032">MGDIGTRTNRNLINPSRTEELPFVLFLHAALNEYAMDHGASRSSVLAISNGCKCMRAVHHPRWQAGRTQHPQTTSTLFDNWRCSTAFLHGRATIARMPMTPLRSHAFTPSPQSAETGIMPDLYRLSVGPVGAAYYQQHFQRFETLGKTVPCWNHGAAFFTLAWLILRKLWRPAGIYAAVLAGVLALWWWGLHGRVPLAVEASVCLLLGLLLCVVPGFMGTGLYYHHVRKQTLHTLTHAKSLAQARVQLASQAIATERLHIVASVQALAALLIGAALFYAPSSQTFALPDTSTTQPGTGPQLVIPSVESIRAQQPELPAMEPLPALEPAPAPAPAPAPVPAEPLPAPAAEDKTSAAPEAAKEDTARETLSIVNFAQSVPVQFSPTPDTAAATAATTAVTATAATVAAASAAPAPQKAKAEAPSKKPVTAPAAMVKTKAAPAAPGTSSKLIPGKYYLNAGVYAQASNVDAAVQQLNRMKLGAVRQTIKGKNGTLTRLYIGPFEQRKQAEQAAVQAQKLRMQTQVLKAR</sequence>
<dbReference type="EMBL" id="VZOT01000001">
    <property type="protein sequence ID" value="KAB0588464.1"/>
    <property type="molecule type" value="Genomic_DNA"/>
</dbReference>
<evidence type="ECO:0000313" key="4">
    <source>
        <dbReference type="EMBL" id="KAB0588464.1"/>
    </source>
</evidence>
<name>A0A6A1R6J0_9BURK</name>
<feature type="compositionally biased region" description="Basic and acidic residues" evidence="1">
    <location>
        <begin position="348"/>
        <end position="364"/>
    </location>
</feature>
<dbReference type="SUPFAM" id="SSF110997">
    <property type="entry name" value="Sporulation related repeat"/>
    <property type="match status" value="1"/>
</dbReference>
<feature type="transmembrane region" description="Helical" evidence="2">
    <location>
        <begin position="258"/>
        <end position="279"/>
    </location>
</feature>
<feature type="domain" description="SPOR" evidence="3">
    <location>
        <begin position="447"/>
        <end position="526"/>
    </location>
</feature>
<evidence type="ECO:0000256" key="1">
    <source>
        <dbReference type="SAM" id="MobiDB-lite"/>
    </source>
</evidence>
<feature type="region of interest" description="Disordered" evidence="1">
    <location>
        <begin position="321"/>
        <end position="364"/>
    </location>
</feature>
<feature type="transmembrane region" description="Helical" evidence="2">
    <location>
        <begin position="173"/>
        <end position="191"/>
    </location>
</feature>
<accession>A0A6A1R6J0</accession>
<keyword evidence="2" id="KW-0472">Membrane</keyword>
<dbReference type="InterPro" id="IPR024399">
    <property type="entry name" value="DUF2628"/>
</dbReference>